<reference evidence="4" key="1">
    <citation type="submission" date="2019-06" db="EMBL/GenBank/DDBJ databases">
        <title>Complete genome of Proteus mirabilis phage Myduc.</title>
        <authorList>
            <person name="Tran J.S."/>
            <person name="Lessor L."/>
            <person name="O'Leary C."/>
            <person name="Bonasera R.M."/>
            <person name="Liu M."/>
        </authorList>
    </citation>
    <scope>NUCLEOTIDE SEQUENCE [LARGE SCALE GENOMIC DNA]</scope>
</reference>
<feature type="compositionally biased region" description="Polar residues" evidence="2">
    <location>
        <begin position="323"/>
        <end position="335"/>
    </location>
</feature>
<dbReference type="EMBL" id="MN098326">
    <property type="protein sequence ID" value="QFG06676.1"/>
    <property type="molecule type" value="Genomic_DNA"/>
</dbReference>
<name>A0A5J6TAY0_9CAUD</name>
<dbReference type="PIRSF" id="PIRSF029215">
    <property type="entry name" value="UCP029215"/>
    <property type="match status" value="1"/>
</dbReference>
<accession>A0A5J6TAY0</accession>
<evidence type="ECO:0000313" key="4">
    <source>
        <dbReference type="Proteomes" id="UP000327513"/>
    </source>
</evidence>
<keyword evidence="4" id="KW-1185">Reference proteome</keyword>
<evidence type="ECO:0000256" key="1">
    <source>
        <dbReference type="SAM" id="Coils"/>
    </source>
</evidence>
<keyword evidence="1" id="KW-0175">Coiled coil</keyword>
<proteinExistence type="predicted"/>
<sequence>MQTTKRATVFLNDEASVATVMLLEDRNTIQSSRVIRDSGEMIAPVTIARTGIMLYRAKELGDLFSDRDPESIIRVMTTPEVLFDAETIESCRSLPATIGHPSDDVSVENMKELSKGFLEGSPVPDGSALAGHIVLNDKDAIRLVDSGTDQISLGHKAELVRVEGKDWDCEKTKIRGNHVAIVVRGRAQTTRISDSGEEIPIVDKVELDRVEAERDSALQKVEELKVSLKDSQEKILSDEDILAKAEALAEARIKLLSDVHRLGDMSDMDFSGKGEKEIKRMVVSKLMDSDLKDKSDEYINARFEIALEDSGEETLSDALTQSITSKVQDSDTVQESPAELARKRRAERYSKY</sequence>
<protein>
    <submittedName>
        <fullName evidence="3">Putative head protein</fullName>
    </submittedName>
</protein>
<dbReference type="Pfam" id="PF09979">
    <property type="entry name" value="DUF2213"/>
    <property type="match status" value="1"/>
</dbReference>
<feature type="coiled-coil region" evidence="1">
    <location>
        <begin position="207"/>
        <end position="234"/>
    </location>
</feature>
<dbReference type="Proteomes" id="UP000327513">
    <property type="component" value="Segment"/>
</dbReference>
<evidence type="ECO:0000313" key="3">
    <source>
        <dbReference type="EMBL" id="QFG06676.1"/>
    </source>
</evidence>
<gene>
    <name evidence="3" type="ORF">CPT_Myduc_054</name>
</gene>
<feature type="region of interest" description="Disordered" evidence="2">
    <location>
        <begin position="323"/>
        <end position="352"/>
    </location>
</feature>
<dbReference type="InterPro" id="IPR016913">
    <property type="entry name" value="UCP029215"/>
</dbReference>
<organism evidence="3 4">
    <name type="scientific">Proteus phage Myduc</name>
    <dbReference type="NCBI Taxonomy" id="2650874"/>
    <lineage>
        <taxon>Viruses</taxon>
        <taxon>Duplodnaviria</taxon>
        <taxon>Heunggongvirae</taxon>
        <taxon>Uroviricota</taxon>
        <taxon>Caudoviricetes</taxon>
        <taxon>Chaseviridae</taxon>
        <taxon>Cleopatravirinae</taxon>
        <taxon>Myducvirus</taxon>
        <taxon>Myducvirus myduc</taxon>
    </lineage>
</organism>
<evidence type="ECO:0000256" key="2">
    <source>
        <dbReference type="SAM" id="MobiDB-lite"/>
    </source>
</evidence>